<sequence length="222" mass="25173">MDPNAKAFVPVPERVKAVIRYVMNPSSDKFNPYALAWTTTQPRRPGEKFVVYRGQCAQSTKNIPRVGSNPLEISLAYGKPISTSRELTDKIREFSCSPRGRLFAIHVVPGVRIADLRDSLKGYDVNSDATFEFLTDELPPSSAWKTKSPGQLRAAFFATLGKEKEVLLDPFAGRFLKESGEPEDWSSPEVDGVYVTGFFPKKAGRRRTLRSRRKRRTYRRRV</sequence>
<organism evidence="1">
    <name type="scientific">viral metagenome</name>
    <dbReference type="NCBI Taxonomy" id="1070528"/>
    <lineage>
        <taxon>unclassified sequences</taxon>
        <taxon>metagenomes</taxon>
        <taxon>organismal metagenomes</taxon>
    </lineage>
</organism>
<accession>A0A6C0JL31</accession>
<dbReference type="AlphaFoldDB" id="A0A6C0JL31"/>
<dbReference type="EMBL" id="MN740401">
    <property type="protein sequence ID" value="QHU04528.1"/>
    <property type="molecule type" value="Genomic_DNA"/>
</dbReference>
<proteinExistence type="predicted"/>
<evidence type="ECO:0000313" key="1">
    <source>
        <dbReference type="EMBL" id="QHU04528.1"/>
    </source>
</evidence>
<name>A0A6C0JL31_9ZZZZ</name>
<reference evidence="1" key="1">
    <citation type="journal article" date="2020" name="Nature">
        <title>Giant virus diversity and host interactions through global metagenomics.</title>
        <authorList>
            <person name="Schulz F."/>
            <person name="Roux S."/>
            <person name="Paez-Espino D."/>
            <person name="Jungbluth S."/>
            <person name="Walsh D.A."/>
            <person name="Denef V.J."/>
            <person name="McMahon K.D."/>
            <person name="Konstantinidis K.T."/>
            <person name="Eloe-Fadrosh E.A."/>
            <person name="Kyrpides N.C."/>
            <person name="Woyke T."/>
        </authorList>
    </citation>
    <scope>NUCLEOTIDE SEQUENCE</scope>
    <source>
        <strain evidence="1">GVMAG-M-3300027708-51</strain>
    </source>
</reference>
<protein>
    <submittedName>
        <fullName evidence="1">Uncharacterized protein</fullName>
    </submittedName>
</protein>